<dbReference type="PROSITE" id="PS50995">
    <property type="entry name" value="HTH_MARR_2"/>
    <property type="match status" value="1"/>
</dbReference>
<evidence type="ECO:0000313" key="2">
    <source>
        <dbReference type="EMBL" id="MFC5864287.1"/>
    </source>
</evidence>
<dbReference type="Proteomes" id="UP001596091">
    <property type="component" value="Unassembled WGS sequence"/>
</dbReference>
<protein>
    <submittedName>
        <fullName evidence="2">MarR family winged helix-turn-helix transcriptional regulator</fullName>
    </submittedName>
</protein>
<name>A0ABW1EKM2_9BACT</name>
<sequence length="164" mass="17976">MSTATKVNIGEIPFSTTLEVRDTCVCLHVQRAARVLARRFDAALKPAGITNGQFSLLMSLNRPIMPGVPKATMGNVAELLGMDRTTLTAAARVLVRRGLMKVVAEPDDRRSRILVLTEEGRRVLAAAVPIWKRAHQALEKEIGAEALETVRQHLNVIAKSETRS</sequence>
<reference evidence="3" key="1">
    <citation type="journal article" date="2019" name="Int. J. Syst. Evol. Microbiol.">
        <title>The Global Catalogue of Microorganisms (GCM) 10K type strain sequencing project: providing services to taxonomists for standard genome sequencing and annotation.</title>
        <authorList>
            <consortium name="The Broad Institute Genomics Platform"/>
            <consortium name="The Broad Institute Genome Sequencing Center for Infectious Disease"/>
            <person name="Wu L."/>
            <person name="Ma J."/>
        </authorList>
    </citation>
    <scope>NUCLEOTIDE SEQUENCE [LARGE SCALE GENOMIC DNA]</scope>
    <source>
        <strain evidence="3">JCM 4087</strain>
    </source>
</reference>
<dbReference type="PANTHER" id="PTHR33164">
    <property type="entry name" value="TRANSCRIPTIONAL REGULATOR, MARR FAMILY"/>
    <property type="match status" value="1"/>
</dbReference>
<dbReference type="InterPro" id="IPR000835">
    <property type="entry name" value="HTH_MarR-typ"/>
</dbReference>
<dbReference type="InterPro" id="IPR036388">
    <property type="entry name" value="WH-like_DNA-bd_sf"/>
</dbReference>
<feature type="domain" description="HTH marR-type" evidence="1">
    <location>
        <begin position="22"/>
        <end position="159"/>
    </location>
</feature>
<evidence type="ECO:0000259" key="1">
    <source>
        <dbReference type="PROSITE" id="PS50995"/>
    </source>
</evidence>
<dbReference type="Gene3D" id="1.10.10.10">
    <property type="entry name" value="Winged helix-like DNA-binding domain superfamily/Winged helix DNA-binding domain"/>
    <property type="match status" value="1"/>
</dbReference>
<dbReference type="InterPro" id="IPR036390">
    <property type="entry name" value="WH_DNA-bd_sf"/>
</dbReference>
<dbReference type="RefSeq" id="WP_263342020.1">
    <property type="nucleotide sequence ID" value="NZ_JAGSYH010000009.1"/>
</dbReference>
<keyword evidence="3" id="KW-1185">Reference proteome</keyword>
<dbReference type="SUPFAM" id="SSF46785">
    <property type="entry name" value="Winged helix' DNA-binding domain"/>
    <property type="match status" value="1"/>
</dbReference>
<comment type="caution">
    <text evidence="2">The sequence shown here is derived from an EMBL/GenBank/DDBJ whole genome shotgun (WGS) entry which is preliminary data.</text>
</comment>
<gene>
    <name evidence="2" type="ORF">ACFPT7_18420</name>
</gene>
<dbReference type="PANTHER" id="PTHR33164:SF105">
    <property type="entry name" value="TRANSCRIPTIONAL REPRESSOR PROTEIN-RELATED"/>
    <property type="match status" value="1"/>
</dbReference>
<dbReference type="InterPro" id="IPR039422">
    <property type="entry name" value="MarR/SlyA-like"/>
</dbReference>
<organism evidence="2 3">
    <name type="scientific">Acidicapsa dinghuensis</name>
    <dbReference type="NCBI Taxonomy" id="2218256"/>
    <lineage>
        <taxon>Bacteria</taxon>
        <taxon>Pseudomonadati</taxon>
        <taxon>Acidobacteriota</taxon>
        <taxon>Terriglobia</taxon>
        <taxon>Terriglobales</taxon>
        <taxon>Acidobacteriaceae</taxon>
        <taxon>Acidicapsa</taxon>
    </lineage>
</organism>
<dbReference type="Pfam" id="PF12802">
    <property type="entry name" value="MarR_2"/>
    <property type="match status" value="1"/>
</dbReference>
<proteinExistence type="predicted"/>
<dbReference type="EMBL" id="JBHSPH010000009">
    <property type="protein sequence ID" value="MFC5864287.1"/>
    <property type="molecule type" value="Genomic_DNA"/>
</dbReference>
<dbReference type="SMART" id="SM00347">
    <property type="entry name" value="HTH_MARR"/>
    <property type="match status" value="1"/>
</dbReference>
<evidence type="ECO:0000313" key="3">
    <source>
        <dbReference type="Proteomes" id="UP001596091"/>
    </source>
</evidence>
<accession>A0ABW1EKM2</accession>